<feature type="domain" description="Laminin EGF-like" evidence="15">
    <location>
        <begin position="372"/>
        <end position="426"/>
    </location>
</feature>
<evidence type="ECO:0000256" key="4">
    <source>
        <dbReference type="ARBA" id="ARBA00022729"/>
    </source>
</evidence>
<feature type="coiled-coil region" evidence="13">
    <location>
        <begin position="1732"/>
        <end position="1836"/>
    </location>
</feature>
<feature type="disulfide bond" evidence="12">
    <location>
        <begin position="882"/>
        <end position="891"/>
    </location>
</feature>
<dbReference type="PROSITE" id="PS01186">
    <property type="entry name" value="EGF_2"/>
    <property type="match status" value="1"/>
</dbReference>
<dbReference type="Pfam" id="PF24973">
    <property type="entry name" value="EGF_LMN_ATRN"/>
    <property type="match status" value="1"/>
</dbReference>
<dbReference type="InterPro" id="IPR008979">
    <property type="entry name" value="Galactose-bd-like_sf"/>
</dbReference>
<evidence type="ECO:0000256" key="11">
    <source>
        <dbReference type="ARBA" id="ARBA00023292"/>
    </source>
</evidence>
<dbReference type="Pfam" id="PF00052">
    <property type="entry name" value="Laminin_B"/>
    <property type="match status" value="3"/>
</dbReference>
<dbReference type="InterPro" id="IPR056863">
    <property type="entry name" value="LMN_ATRN_NET-like_EGF"/>
</dbReference>
<dbReference type="CDD" id="cd00110">
    <property type="entry name" value="LamG"/>
    <property type="match status" value="1"/>
</dbReference>
<dbReference type="EMBL" id="QRBI01000106">
    <property type="protein sequence ID" value="RMC13009.1"/>
    <property type="molecule type" value="Genomic_DNA"/>
</dbReference>
<dbReference type="SMART" id="SM00181">
    <property type="entry name" value="EGF"/>
    <property type="match status" value="7"/>
</dbReference>
<dbReference type="STRING" id="333673.A0A3M0KIE4"/>
<dbReference type="InterPro" id="IPR013320">
    <property type="entry name" value="ConA-like_dom_sf"/>
</dbReference>
<evidence type="ECO:0000313" key="19">
    <source>
        <dbReference type="Proteomes" id="UP000269221"/>
    </source>
</evidence>
<dbReference type="SMART" id="SM00282">
    <property type="entry name" value="LamG"/>
    <property type="match status" value="1"/>
</dbReference>
<dbReference type="Pfam" id="PF06008">
    <property type="entry name" value="Laminin_I"/>
    <property type="match status" value="1"/>
</dbReference>
<dbReference type="Pfam" id="PF06009">
    <property type="entry name" value="Laminin_II"/>
    <property type="match status" value="1"/>
</dbReference>
<dbReference type="FunFam" id="2.60.120.260:FF:000017">
    <property type="entry name" value="Laminin subunit alpha 2"/>
    <property type="match status" value="1"/>
</dbReference>
<dbReference type="GO" id="GO:0009888">
    <property type="term" value="P:tissue development"/>
    <property type="evidence" value="ECO:0007669"/>
    <property type="project" value="TreeGrafter"/>
</dbReference>
<dbReference type="PANTHER" id="PTHR10574:SF291">
    <property type="entry name" value="LAMININ SUBUNIT ALPHA-2"/>
    <property type="match status" value="1"/>
</dbReference>
<keyword evidence="5" id="KW-0677">Repeat</keyword>
<evidence type="ECO:0000259" key="17">
    <source>
        <dbReference type="PROSITE" id="PS51117"/>
    </source>
</evidence>
<keyword evidence="11 12" id="KW-0424">Laminin EGF-like domain</keyword>
<dbReference type="GO" id="GO:0005576">
    <property type="term" value="C:extracellular region"/>
    <property type="evidence" value="ECO:0007669"/>
    <property type="project" value="UniProtKB-ARBA"/>
</dbReference>
<feature type="disulfide bond" evidence="12">
    <location>
        <begin position="832"/>
        <end position="846"/>
    </location>
</feature>
<dbReference type="FunFam" id="2.170.300.10:FF:000008">
    <property type="entry name" value="Laminin subunit alpha 2"/>
    <property type="match status" value="1"/>
</dbReference>
<dbReference type="Pfam" id="PF00055">
    <property type="entry name" value="Laminin_N"/>
    <property type="match status" value="1"/>
</dbReference>
<dbReference type="InterPro" id="IPR008211">
    <property type="entry name" value="Laminin_N"/>
</dbReference>
<dbReference type="GO" id="GO:0030334">
    <property type="term" value="P:regulation of cell migration"/>
    <property type="evidence" value="ECO:0007669"/>
    <property type="project" value="InterPro"/>
</dbReference>
<dbReference type="PANTHER" id="PTHR10574">
    <property type="entry name" value="NETRIN/LAMININ-RELATED"/>
    <property type="match status" value="1"/>
</dbReference>
<dbReference type="FunFam" id="2.10.25.10:FF:000051">
    <property type="entry name" value="Laminin subunit alpha 4"/>
    <property type="match status" value="1"/>
</dbReference>
<evidence type="ECO:0000256" key="6">
    <source>
        <dbReference type="ARBA" id="ARBA00022869"/>
    </source>
</evidence>
<dbReference type="InterPro" id="IPR002049">
    <property type="entry name" value="LE_dom"/>
</dbReference>
<evidence type="ECO:0000256" key="12">
    <source>
        <dbReference type="PROSITE-ProRule" id="PRU00460"/>
    </source>
</evidence>
<dbReference type="SMART" id="SM00180">
    <property type="entry name" value="EGF_Lam"/>
    <property type="match status" value="9"/>
</dbReference>
<dbReference type="GO" id="GO:0005604">
    <property type="term" value="C:basement membrane"/>
    <property type="evidence" value="ECO:0007669"/>
    <property type="project" value="UniProtKB-SubCell"/>
</dbReference>
<name>A0A3M0KIE4_HIRRU</name>
<feature type="domain" description="Laminin G" evidence="14">
    <location>
        <begin position="1841"/>
        <end position="2024"/>
    </location>
</feature>
<dbReference type="PROSITE" id="PS51115">
    <property type="entry name" value="LAMININ_IVA"/>
    <property type="match status" value="2"/>
</dbReference>
<dbReference type="CDD" id="cd00055">
    <property type="entry name" value="EGF_Lam"/>
    <property type="match status" value="7"/>
</dbReference>
<dbReference type="FunFam" id="2.10.25.10:FF:000209">
    <property type="entry name" value="Laminin subunit alpha 5"/>
    <property type="match status" value="1"/>
</dbReference>
<feature type="disulfide bond" evidence="12">
    <location>
        <begin position="849"/>
        <end position="861"/>
    </location>
</feature>
<dbReference type="GO" id="GO:0045995">
    <property type="term" value="P:regulation of embryonic development"/>
    <property type="evidence" value="ECO:0007669"/>
    <property type="project" value="InterPro"/>
</dbReference>
<keyword evidence="3" id="KW-0272">Extracellular matrix</keyword>
<evidence type="ECO:0000256" key="8">
    <source>
        <dbReference type="ARBA" id="ARBA00023054"/>
    </source>
</evidence>
<dbReference type="SUPFAM" id="SSF57196">
    <property type="entry name" value="EGF/Laminin"/>
    <property type="match status" value="7"/>
</dbReference>
<dbReference type="FunFam" id="2.60.120.200:FF:000057">
    <property type="entry name" value="Laminin subunit alpha 2"/>
    <property type="match status" value="1"/>
</dbReference>
<keyword evidence="19" id="KW-1185">Reference proteome</keyword>
<feature type="domain" description="Laminin EGF-like" evidence="15">
    <location>
        <begin position="796"/>
        <end position="848"/>
    </location>
</feature>
<proteinExistence type="predicted"/>
<dbReference type="OrthoDB" id="10011303at2759"/>
<evidence type="ECO:0000259" key="14">
    <source>
        <dbReference type="PROSITE" id="PS50025"/>
    </source>
</evidence>
<evidence type="ECO:0000256" key="1">
    <source>
        <dbReference type="ARBA" id="ARBA00004302"/>
    </source>
</evidence>
<dbReference type="GO" id="GO:0005201">
    <property type="term" value="F:extracellular matrix structural constituent"/>
    <property type="evidence" value="ECO:0007669"/>
    <property type="project" value="TreeGrafter"/>
</dbReference>
<feature type="domain" description="Laminin N-terminal" evidence="17">
    <location>
        <begin position="23"/>
        <end position="274"/>
    </location>
</feature>
<dbReference type="SMART" id="SM00281">
    <property type="entry name" value="LamB"/>
    <property type="match status" value="2"/>
</dbReference>
<dbReference type="InterPro" id="IPR050440">
    <property type="entry name" value="Laminin/Netrin_ECM"/>
</dbReference>
<dbReference type="FunFam" id="2.10.25.10:FF:000069">
    <property type="entry name" value="Laminin subunit alpha 1"/>
    <property type="match status" value="1"/>
</dbReference>
<keyword evidence="4" id="KW-0732">Signal</keyword>
<keyword evidence="2" id="KW-0964">Secreted</keyword>
<feature type="disulfide bond" evidence="12">
    <location>
        <begin position="766"/>
        <end position="775"/>
    </location>
</feature>
<keyword evidence="9 12" id="KW-1015">Disulfide bond</keyword>
<dbReference type="PROSITE" id="PS50025">
    <property type="entry name" value="LAM_G_DOMAIN"/>
    <property type="match status" value="1"/>
</dbReference>
<dbReference type="Pfam" id="PF00053">
    <property type="entry name" value="EGF_laminin"/>
    <property type="match status" value="7"/>
</dbReference>
<dbReference type="Gene3D" id="2.10.25.10">
    <property type="entry name" value="Laminin"/>
    <property type="match status" value="7"/>
</dbReference>
<evidence type="ECO:0000313" key="18">
    <source>
        <dbReference type="EMBL" id="RMC13009.1"/>
    </source>
</evidence>
<reference evidence="18 19" key="1">
    <citation type="submission" date="2018-07" db="EMBL/GenBank/DDBJ databases">
        <title>A high quality draft genome assembly of the barn swallow (H. rustica rustica).</title>
        <authorList>
            <person name="Formenti G."/>
            <person name="Chiara M."/>
            <person name="Poveda L."/>
            <person name="Francoijs K.-J."/>
            <person name="Bonisoli-Alquati A."/>
            <person name="Canova L."/>
            <person name="Gianfranceschi L."/>
            <person name="Horner D.S."/>
            <person name="Saino N."/>
        </authorList>
    </citation>
    <scope>NUCLEOTIDE SEQUENCE [LARGE SCALE GENOMIC DNA]</scope>
    <source>
        <strain evidence="18">Chelidonia</strain>
        <tissue evidence="18">Blood</tissue>
    </source>
</reference>
<keyword evidence="6" id="KW-0084">Basement membrane</keyword>
<dbReference type="Gene3D" id="2.60.120.200">
    <property type="match status" value="2"/>
</dbReference>
<evidence type="ECO:0000256" key="7">
    <source>
        <dbReference type="ARBA" id="ARBA00022889"/>
    </source>
</evidence>
<feature type="domain" description="Laminin IV type A" evidence="16">
    <location>
        <begin position="449"/>
        <end position="636"/>
    </location>
</feature>
<feature type="disulfide bond" evidence="12">
    <location>
        <begin position="820"/>
        <end position="829"/>
    </location>
</feature>
<feature type="domain" description="Laminin IV type A" evidence="16">
    <location>
        <begin position="926"/>
        <end position="1160"/>
    </location>
</feature>
<feature type="domain" description="Laminin EGF-like" evidence="15">
    <location>
        <begin position="738"/>
        <end position="795"/>
    </location>
</feature>
<dbReference type="FunFam" id="2.10.25.10:FF:000128">
    <property type="entry name" value="laminin subunit alpha-2 isoform X1"/>
    <property type="match status" value="1"/>
</dbReference>
<dbReference type="SMART" id="SM00136">
    <property type="entry name" value="LamNT"/>
    <property type="match status" value="1"/>
</dbReference>
<dbReference type="InterPro" id="IPR009254">
    <property type="entry name" value="Laminin_aI"/>
</dbReference>
<feature type="domain" description="Laminin EGF-like" evidence="15">
    <location>
        <begin position="849"/>
        <end position="911"/>
    </location>
</feature>
<feature type="coiled-coil region" evidence="13">
    <location>
        <begin position="1428"/>
        <end position="1455"/>
    </location>
</feature>
<dbReference type="InterPro" id="IPR010307">
    <property type="entry name" value="Laminin_dom_II"/>
</dbReference>
<accession>A0A3M0KIE4</accession>
<dbReference type="GO" id="GO:0007155">
    <property type="term" value="P:cell adhesion"/>
    <property type="evidence" value="ECO:0007669"/>
    <property type="project" value="UniProtKB-KW"/>
</dbReference>
<dbReference type="PROSITE" id="PS51117">
    <property type="entry name" value="LAMININ_NTER"/>
    <property type="match status" value="1"/>
</dbReference>
<dbReference type="SUPFAM" id="SSF49899">
    <property type="entry name" value="Concanavalin A-like lectins/glucanases"/>
    <property type="match status" value="2"/>
</dbReference>
<protein>
    <recommendedName>
        <fullName evidence="20">Laminin subunit alpha-2</fullName>
    </recommendedName>
</protein>
<dbReference type="SUPFAM" id="SSF49785">
    <property type="entry name" value="Galactose-binding domain-like"/>
    <property type="match status" value="1"/>
</dbReference>
<dbReference type="Proteomes" id="UP000269221">
    <property type="component" value="Unassembled WGS sequence"/>
</dbReference>
<evidence type="ECO:0000256" key="5">
    <source>
        <dbReference type="ARBA" id="ARBA00022737"/>
    </source>
</evidence>
<dbReference type="PROSITE" id="PS01248">
    <property type="entry name" value="EGF_LAM_1"/>
    <property type="match status" value="5"/>
</dbReference>
<dbReference type="GO" id="GO:0007411">
    <property type="term" value="P:axon guidance"/>
    <property type="evidence" value="ECO:0007669"/>
    <property type="project" value="TreeGrafter"/>
</dbReference>
<feature type="domain" description="Laminin EGF-like" evidence="15">
    <location>
        <begin position="1161"/>
        <end position="1204"/>
    </location>
</feature>
<feature type="disulfide bond" evidence="12">
    <location>
        <begin position="402"/>
        <end position="411"/>
    </location>
</feature>
<evidence type="ECO:0000256" key="2">
    <source>
        <dbReference type="ARBA" id="ARBA00022525"/>
    </source>
</evidence>
<dbReference type="GO" id="GO:0030155">
    <property type="term" value="P:regulation of cell adhesion"/>
    <property type="evidence" value="ECO:0007669"/>
    <property type="project" value="InterPro"/>
</dbReference>
<feature type="domain" description="Laminin EGF-like" evidence="15">
    <location>
        <begin position="688"/>
        <end position="737"/>
    </location>
</feature>
<organism evidence="18 19">
    <name type="scientific">Hirundo rustica rustica</name>
    <dbReference type="NCBI Taxonomy" id="333673"/>
    <lineage>
        <taxon>Eukaryota</taxon>
        <taxon>Metazoa</taxon>
        <taxon>Chordata</taxon>
        <taxon>Craniata</taxon>
        <taxon>Vertebrata</taxon>
        <taxon>Euteleostomi</taxon>
        <taxon>Archelosauria</taxon>
        <taxon>Archosauria</taxon>
        <taxon>Dinosauria</taxon>
        <taxon>Saurischia</taxon>
        <taxon>Theropoda</taxon>
        <taxon>Coelurosauria</taxon>
        <taxon>Aves</taxon>
        <taxon>Neognathae</taxon>
        <taxon>Neoaves</taxon>
        <taxon>Telluraves</taxon>
        <taxon>Australaves</taxon>
        <taxon>Passeriformes</taxon>
        <taxon>Sylvioidea</taxon>
        <taxon>Hirundinidae</taxon>
        <taxon>Hirundo</taxon>
    </lineage>
</organism>
<dbReference type="GO" id="GO:0005102">
    <property type="term" value="F:signaling receptor binding"/>
    <property type="evidence" value="ECO:0007669"/>
    <property type="project" value="InterPro"/>
</dbReference>
<evidence type="ECO:0000256" key="9">
    <source>
        <dbReference type="ARBA" id="ARBA00023157"/>
    </source>
</evidence>
<keyword evidence="10" id="KW-0325">Glycoprotein</keyword>
<gene>
    <name evidence="18" type="ORF">DUI87_10538</name>
</gene>
<evidence type="ECO:0000259" key="15">
    <source>
        <dbReference type="PROSITE" id="PS50027"/>
    </source>
</evidence>
<dbReference type="Gene3D" id="2.60.120.260">
    <property type="entry name" value="Galactose-binding domain-like"/>
    <property type="match status" value="1"/>
</dbReference>
<keyword evidence="7" id="KW-0130">Cell adhesion</keyword>
<comment type="caution">
    <text evidence="18">The sequence shown here is derived from an EMBL/GenBank/DDBJ whole genome shotgun (WGS) entry which is preliminary data.</text>
</comment>
<comment type="caution">
    <text evidence="12">Lacks conserved residue(s) required for the propagation of feature annotation.</text>
</comment>
<dbReference type="Gene3D" id="2.170.300.10">
    <property type="entry name" value="Tie2 ligand-binding domain superfamily"/>
    <property type="match status" value="1"/>
</dbReference>
<dbReference type="GO" id="GO:0009887">
    <property type="term" value="P:animal organ morphogenesis"/>
    <property type="evidence" value="ECO:0007669"/>
    <property type="project" value="TreeGrafter"/>
</dbReference>
<dbReference type="FunFam" id="2.10.25.10:FF:000250">
    <property type="entry name" value="Laminin subunit alpha 2"/>
    <property type="match status" value="1"/>
</dbReference>
<feature type="coiled-coil region" evidence="13">
    <location>
        <begin position="1679"/>
        <end position="1706"/>
    </location>
</feature>
<dbReference type="Pfam" id="PF00054">
    <property type="entry name" value="Laminin_G_1"/>
    <property type="match status" value="1"/>
</dbReference>
<sequence length="2086" mass="231346">MAAVDSGEEGFCGQDLSLICTEYVAGLFPAVLNLASNALITTNATCGEKGREMYCKLVEHVPGQPARNPQCRICDQRSRVPHQRHPITNAIDGKNTWWQSPSIQNGIEYHYVTITLDLQQIFQIAYVIVKAANSPRPGNWILERSLDGVDYQPWQYYAITDSECLTRYNIHPRPGTPSYIKDDEVICTSYYSKIHPLENGEIHTSLINGRPSADDPSRELLEFTSARFIRLRFQRIRTLNADLMMFAHKDPAEIDPIVTRRKSVCQCEHNTCGEACDQCCPGFHQKPWHAGTFLHKHECEPCNCHGKTEECYYDQDVADRNQSLNIHGEYLGGGVCVNCSGYTSGINCETCLDGYFRPKGVLPDNPDPCQPCSCDPNGSLNDTCVKDEKHTEGDLLPGFCHCKTGYAGESCNRCALGYTGYPECLPCNCSLEGSENDDPCIGPCICKIEDMNGWYLTDLPGLIRVIPTQKRFDGHQQLSISNVAAQKVLPQIYYWSAPGPYLGNKVAAAGGHLKFTVSYDVTEEEEEETAKLMVQSDVIIEGGGLKISTPKGIIHLQPSEEHTEEIVLKPESFSVHGTDIPVSRREFMTVLANVKRILIRATYSNGMNAIYRLRSVIMEAADHTSRGRRVASAVELCECPPGYDGSSCEKNDQVKDSSNLTPAAKAKSCWPRHRRVNGTIFGGVCAPCTCFGHADVCDDITGACLDCKHNTGGSYCERCLPGFYGDATKGTAEDCQLCACPLNIPSNNFSPTCHFDRHRGLICDECPAGYVGPRCERCAEGYFGQPLIPGGSCQPCQCNDNLDFSVPGSCDSLSGACLICKPGTTGQYCERCADGYFGDALHARNCQPCHCHMNGSFSEICDSRTGQCECKANVIGRRCDICKVNVEGVHCDRCKSGTFGLSARNPLGCSSCYCFGLTTRCSEARGLVRVWVTLKPEQMVLPLVDEKLQRSTLSGIAFQPPEIVANIEQVMQDLRSEPIYWRLPEQFEGRKLTAYGGKLKYAIYFEAREETGFTTYSPQVIIRGGPPTNTRIIVRHMAAPLIGQLTRHEIEMTEHEWEYYGDDQRGRNPVHWEYYHGNPGLNRTMSQADFTRKHYGDESRPSRTVSREDFMNVLYDVHYILIKATHGNIMRQSRISEISLEVAESGPVSGMAPQAYLIEKCDCPLGYTGLSCEDCQHNTAGHHCERCAPGFYGIVRGSPDDCQPCACPLSISSNNFSPTCVAEGSSDYRCTACPPGYEGQYCQRWNKLLDVCKLKRLSFGMHTLDMLLTRACDDECTGLLLNDLDRLNQMILSVNLSGPLPAPYKMLHGFENMTQELKHLLSPQRAPERFLQLARENLDTLVTEMDELLTRATKVTADGEQTRQDAERTNDRAKSLGQFVKGILQAAEAANEDAIKLNETLRTQDKTLEKSLPELQSEAEGMVREMRNRELSMQEKIAQDELKNAEDLLDKVKKLFGEPSEKNEDLKNEVQDKLASYHSKVDDARDLLREAADKIWEADHLSAINQKNMTMLEKRKQAVEDGRQDVEKTLQEGNDVLNEANKLANDISIAVEYVEGVADKIQPMSDQLKDKIDDLSQEIRDRMLPEKVLQAENHAGQLNESSAVLDGILTEAKNLSFNATRAFNAYTNIKDNTDEAERVAKEAKALANEAMQATSGPQGSLKDGAKSSLQKSFRVLNEAKMLENDVKENGDNLDNTQNRLKDADEKNSILLRGLNETLGKLSAIPNDTAIRVQAAKDKARQANDTANDVLAQIKDLNRNLLGLRKNYSKLTDDVAKTNAVVKDPVKNIADADSSIKNLEKEADRLLDKIKPIRELQDNLGKNISQIKELINQARKQANSIKVSVSSGGNCIRTYRPEIKKGTYNTVIVNVKTVVADNLLFYLGSAKFTDFLAIEMRKGKVSFLWDVGSGVGRVEYPDLTIDDGFWYRIEASRTGKNGTISVRALDGPKASIVPATFSAVSPPGYTILDVDVNAVLFVGGLTEKIKKSDAVRVTTFTGCMGETFLDSKPIGLWNFRDIEGDCKGCAVSPQVADGEGTVQFDGDGYAMVSRPIRWNPNISTVMFKFRTFSSNSLLMYLATDDLVRTAS</sequence>
<keyword evidence="8 13" id="KW-0175">Coiled coil</keyword>
<dbReference type="InterPro" id="IPR000034">
    <property type="entry name" value="Laminin_IV"/>
</dbReference>
<dbReference type="PROSITE" id="PS50027">
    <property type="entry name" value="EGF_LAM_2"/>
    <property type="match status" value="6"/>
</dbReference>
<feature type="disulfide bond" evidence="12">
    <location>
        <begin position="707"/>
        <end position="716"/>
    </location>
</feature>
<dbReference type="InterPro" id="IPR001791">
    <property type="entry name" value="Laminin_G"/>
</dbReference>
<evidence type="ECO:0000256" key="3">
    <source>
        <dbReference type="ARBA" id="ARBA00022530"/>
    </source>
</evidence>
<evidence type="ECO:0000256" key="10">
    <source>
        <dbReference type="ARBA" id="ARBA00023180"/>
    </source>
</evidence>
<evidence type="ECO:0000256" key="13">
    <source>
        <dbReference type="SAM" id="Coils"/>
    </source>
</evidence>
<feature type="disulfide bond" evidence="12">
    <location>
        <begin position="372"/>
        <end position="384"/>
    </location>
</feature>
<evidence type="ECO:0008006" key="20">
    <source>
        <dbReference type="Google" id="ProtNLM"/>
    </source>
</evidence>
<dbReference type="InterPro" id="IPR000742">
    <property type="entry name" value="EGF"/>
</dbReference>
<comment type="subcellular location">
    <subcellularLocation>
        <location evidence="1">Secreted</location>
        <location evidence="1">Extracellular space</location>
        <location evidence="1">Extracellular matrix</location>
        <location evidence="1">Basement membrane</location>
    </subcellularLocation>
</comment>
<dbReference type="FunFam" id="2.10.25.10:FF:000106">
    <property type="entry name" value="Heparan sulfate proteoglycan 2"/>
    <property type="match status" value="1"/>
</dbReference>
<evidence type="ECO:0000259" key="16">
    <source>
        <dbReference type="PROSITE" id="PS51115"/>
    </source>
</evidence>
<feature type="disulfide bond" evidence="12">
    <location>
        <begin position="1175"/>
        <end position="1184"/>
    </location>
</feature>